<reference evidence="3 4" key="1">
    <citation type="submission" date="2019-11" db="EMBL/GenBank/DDBJ databases">
        <authorList>
            <person name="Jiang L.-Q."/>
        </authorList>
    </citation>
    <scope>NUCLEOTIDE SEQUENCE [LARGE SCALE GENOMIC DNA]</scope>
    <source>
        <strain evidence="3 4">YIM 132087</strain>
    </source>
</reference>
<evidence type="ECO:0000256" key="1">
    <source>
        <dbReference type="SAM" id="MobiDB-lite"/>
    </source>
</evidence>
<keyword evidence="2" id="KW-1133">Transmembrane helix</keyword>
<dbReference type="Proteomes" id="UP000460221">
    <property type="component" value="Unassembled WGS sequence"/>
</dbReference>
<name>A0A7K1FW44_9ACTN</name>
<dbReference type="AlphaFoldDB" id="A0A7K1FW44"/>
<accession>A0A7K1FW44</accession>
<comment type="caution">
    <text evidence="3">The sequence shown here is derived from an EMBL/GenBank/DDBJ whole genome shotgun (WGS) entry which is preliminary data.</text>
</comment>
<protein>
    <submittedName>
        <fullName evidence="3">Uncharacterized protein</fullName>
    </submittedName>
</protein>
<proteinExistence type="predicted"/>
<sequence length="248" mass="25993">MVAGTARADGELPFRDALSGADGTGDPLPPPLTDQVFADPTAVPSPEAYRPARLPPVPLPALPDLDEEPGASLPPVRQAPQVRSPQSRPQQSRSQQSRPQSGRPVQGHQVQGHPQPQVRLPPGTPAAVQQIVDRYARQTRAVPAPPPPGGWPAPGGMPAVHGYPGGPQAFPQQPPPPPAPQVRTPQSPTPPVSGPDSQQRIRVGTPVPDGRKKTGSGWAFLVIVLIVLFASGLGTRLIDLVTELFGGR</sequence>
<evidence type="ECO:0000256" key="2">
    <source>
        <dbReference type="SAM" id="Phobius"/>
    </source>
</evidence>
<keyword evidence="2" id="KW-0472">Membrane</keyword>
<feature type="region of interest" description="Disordered" evidence="1">
    <location>
        <begin position="1"/>
        <end position="212"/>
    </location>
</feature>
<keyword evidence="2" id="KW-0812">Transmembrane</keyword>
<evidence type="ECO:0000313" key="3">
    <source>
        <dbReference type="EMBL" id="MTD17024.1"/>
    </source>
</evidence>
<evidence type="ECO:0000313" key="4">
    <source>
        <dbReference type="Proteomes" id="UP000460221"/>
    </source>
</evidence>
<dbReference type="RefSeq" id="WP_154771032.1">
    <property type="nucleotide sequence ID" value="NZ_WLYK01000013.1"/>
</dbReference>
<dbReference type="EMBL" id="WLYK01000013">
    <property type="protein sequence ID" value="MTD17024.1"/>
    <property type="molecule type" value="Genomic_DNA"/>
</dbReference>
<keyword evidence="4" id="KW-1185">Reference proteome</keyword>
<feature type="transmembrane region" description="Helical" evidence="2">
    <location>
        <begin position="218"/>
        <end position="238"/>
    </location>
</feature>
<organism evidence="3 4">
    <name type="scientific">Nakamurella alba</name>
    <dbReference type="NCBI Taxonomy" id="2665158"/>
    <lineage>
        <taxon>Bacteria</taxon>
        <taxon>Bacillati</taxon>
        <taxon>Actinomycetota</taxon>
        <taxon>Actinomycetes</taxon>
        <taxon>Nakamurellales</taxon>
        <taxon>Nakamurellaceae</taxon>
        <taxon>Nakamurella</taxon>
    </lineage>
</organism>
<feature type="compositionally biased region" description="Low complexity" evidence="1">
    <location>
        <begin position="78"/>
        <end position="118"/>
    </location>
</feature>
<gene>
    <name evidence="3" type="ORF">GIS00_24110</name>
</gene>